<dbReference type="InterPro" id="IPR056511">
    <property type="entry name" value="IDM1_C"/>
</dbReference>
<dbReference type="Gene3D" id="3.40.630.30">
    <property type="match status" value="1"/>
</dbReference>
<dbReference type="AlphaFoldDB" id="A0AAW1R3X0"/>
<dbReference type="Pfam" id="PF23209">
    <property type="entry name" value="IDM1_C"/>
    <property type="match status" value="1"/>
</dbReference>
<accession>A0AAW1R3X0</accession>
<dbReference type="SUPFAM" id="SSF55729">
    <property type="entry name" value="Acyl-CoA N-acyltransferases (Nat)"/>
    <property type="match status" value="1"/>
</dbReference>
<dbReference type="PROSITE" id="PS51186">
    <property type="entry name" value="GNAT"/>
    <property type="match status" value="1"/>
</dbReference>
<sequence length="295" mass="32024">MSESKGVRREELRAARRALEALPPGEINELVGRPLLLYEIRRYPRSKEGAKAARSDLPFLFKAFETGQAPPARGVVTSLVDAPRAATIHEYLDWTVTAEEASTDEELDFGGFRVIVLLPRFKPGWPPPGAYEDEAPKRCKVLGAPRNPLPLLMPNGKPICAATIRVGVGFLEVPFFATQETRRNRGFGRALLEAIEEVARALALPYLLLCSTDDPVTRNTWRALGFCLSSEQDLRALGVQPGDLLHMDNTVQMHKVVPPARAWRSLVAAEAGAAVLAENGAAAHGAGIAPALPPD</sequence>
<organism evidence="2 3">
    <name type="scientific">Elliptochloris bilobata</name>
    <dbReference type="NCBI Taxonomy" id="381761"/>
    <lineage>
        <taxon>Eukaryota</taxon>
        <taxon>Viridiplantae</taxon>
        <taxon>Chlorophyta</taxon>
        <taxon>core chlorophytes</taxon>
        <taxon>Trebouxiophyceae</taxon>
        <taxon>Trebouxiophyceae incertae sedis</taxon>
        <taxon>Elliptochloris clade</taxon>
        <taxon>Elliptochloris</taxon>
    </lineage>
</organism>
<dbReference type="CDD" id="cd04301">
    <property type="entry name" value="NAT_SF"/>
    <property type="match status" value="1"/>
</dbReference>
<dbReference type="GO" id="GO:0016747">
    <property type="term" value="F:acyltransferase activity, transferring groups other than amino-acyl groups"/>
    <property type="evidence" value="ECO:0007669"/>
    <property type="project" value="InterPro"/>
</dbReference>
<reference evidence="2 3" key="1">
    <citation type="journal article" date="2024" name="Nat. Commun.">
        <title>Phylogenomics reveals the evolutionary origins of lichenization in chlorophyte algae.</title>
        <authorList>
            <person name="Puginier C."/>
            <person name="Libourel C."/>
            <person name="Otte J."/>
            <person name="Skaloud P."/>
            <person name="Haon M."/>
            <person name="Grisel S."/>
            <person name="Petersen M."/>
            <person name="Berrin J.G."/>
            <person name="Delaux P.M."/>
            <person name="Dal Grande F."/>
            <person name="Keller J."/>
        </authorList>
    </citation>
    <scope>NUCLEOTIDE SEQUENCE [LARGE SCALE GENOMIC DNA]</scope>
    <source>
        <strain evidence="2 3">SAG 245.80</strain>
    </source>
</reference>
<evidence type="ECO:0000313" key="2">
    <source>
        <dbReference type="EMBL" id="KAK9827957.1"/>
    </source>
</evidence>
<evidence type="ECO:0000259" key="1">
    <source>
        <dbReference type="PROSITE" id="PS51186"/>
    </source>
</evidence>
<feature type="domain" description="N-acetyltransferase" evidence="1">
    <location>
        <begin position="96"/>
        <end position="258"/>
    </location>
</feature>
<dbReference type="InterPro" id="IPR000182">
    <property type="entry name" value="GNAT_dom"/>
</dbReference>
<evidence type="ECO:0000313" key="3">
    <source>
        <dbReference type="Proteomes" id="UP001445335"/>
    </source>
</evidence>
<dbReference type="Proteomes" id="UP001445335">
    <property type="component" value="Unassembled WGS sequence"/>
</dbReference>
<dbReference type="EMBL" id="JALJOU010000054">
    <property type="protein sequence ID" value="KAK9827957.1"/>
    <property type="molecule type" value="Genomic_DNA"/>
</dbReference>
<gene>
    <name evidence="2" type="ORF">WJX81_000903</name>
</gene>
<proteinExistence type="predicted"/>
<protein>
    <recommendedName>
        <fullName evidence="1">N-acetyltransferase domain-containing protein</fullName>
    </recommendedName>
</protein>
<dbReference type="InterPro" id="IPR016181">
    <property type="entry name" value="Acyl_CoA_acyltransferase"/>
</dbReference>
<keyword evidence="3" id="KW-1185">Reference proteome</keyword>
<comment type="caution">
    <text evidence="2">The sequence shown here is derived from an EMBL/GenBank/DDBJ whole genome shotgun (WGS) entry which is preliminary data.</text>
</comment>
<name>A0AAW1R3X0_9CHLO</name>